<reference evidence="2 4" key="1">
    <citation type="submission" date="2018-03" db="EMBL/GenBank/DDBJ databases">
        <title>Draft Genome Sequences of six Lactobacillus pentosus Strains Isolated from Brines of Traditionally Fermented Spanish-Style Green Table Olives.</title>
        <authorList>
            <person name="Calero-Delgado B."/>
            <person name="Martin-Platero A.M."/>
            <person name="Perez-Pulido A.J."/>
            <person name="Benitez-Cabello A."/>
            <person name="Casimiro-Soriguer C.S."/>
            <person name="Martinez-Bueno M."/>
            <person name="Arroyo-Lopez F.N."/>
            <person name="Rodriguez-Gomez F."/>
            <person name="Bautista-Gallego J."/>
            <person name="Garrido-Fernandez A."/>
            <person name="Jimenez-Diaz R."/>
        </authorList>
    </citation>
    <scope>NUCLEOTIDE SEQUENCE [LARGE SCALE GENOMIC DNA]</scope>
    <source>
        <strain evidence="2 4">IG2</strain>
    </source>
</reference>
<dbReference type="RefSeq" id="WP_105922166.1">
    <property type="nucleotide sequence ID" value="NZ_JAGHKR010000003.1"/>
</dbReference>
<dbReference type="Proteomes" id="UP000276249">
    <property type="component" value="Unassembled WGS sequence"/>
</dbReference>
<protein>
    <submittedName>
        <fullName evidence="1">Glycine cleavage system protein H</fullName>
    </submittedName>
</protein>
<evidence type="ECO:0000313" key="6">
    <source>
        <dbReference type="Proteomes" id="UP001267003"/>
    </source>
</evidence>
<dbReference type="InterPro" id="IPR033753">
    <property type="entry name" value="GCV_H/Fam206"/>
</dbReference>
<dbReference type="Gene3D" id="2.40.50.100">
    <property type="match status" value="1"/>
</dbReference>
<dbReference type="Proteomes" id="UP001267003">
    <property type="component" value="Unassembled WGS sequence"/>
</dbReference>
<dbReference type="EMBL" id="PVOB01000101">
    <property type="protein sequence ID" value="PRO94966.1"/>
    <property type="molecule type" value="Genomic_DNA"/>
</dbReference>
<accession>A0A2S9VUI9</accession>
<dbReference type="Pfam" id="PF01597">
    <property type="entry name" value="GCV_H"/>
    <property type="match status" value="1"/>
</dbReference>
<evidence type="ECO:0000313" key="3">
    <source>
        <dbReference type="EMBL" id="RMW49862.1"/>
    </source>
</evidence>
<organism evidence="1 6">
    <name type="scientific">Lactiplantibacillus pentosus</name>
    <name type="common">Lactobacillus pentosus</name>
    <dbReference type="NCBI Taxonomy" id="1589"/>
    <lineage>
        <taxon>Bacteria</taxon>
        <taxon>Bacillati</taxon>
        <taxon>Bacillota</taxon>
        <taxon>Bacilli</taxon>
        <taxon>Lactobacillales</taxon>
        <taxon>Lactobacillaceae</taxon>
        <taxon>Lactiplantibacillus</taxon>
    </lineage>
</organism>
<name>A0A2S9VUI9_LACPE</name>
<gene>
    <name evidence="2" type="ORF">C6Y08_07155</name>
    <name evidence="3" type="ORF">D6U18_05410</name>
    <name evidence="1" type="ORF">RI536_08775</name>
</gene>
<evidence type="ECO:0000313" key="2">
    <source>
        <dbReference type="EMBL" id="PRO94966.1"/>
    </source>
</evidence>
<sequence length="124" mass="14070">MAKQESAWKQMIHFYRHDYEEQHAPMLYGDVWLKTKSHQRLILGLSDQGRQPYTTVSQVTLPTIGSHLNSGDVLVTLLTDQGPQPLSTPFSGTVQKVNDTLQVSPQQLLTLKQNDNWLVQLKAD</sequence>
<proteinExistence type="predicted"/>
<dbReference type="EMBL" id="RDCJ01000051">
    <property type="protein sequence ID" value="RMW49862.1"/>
    <property type="molecule type" value="Genomic_DNA"/>
</dbReference>
<dbReference type="Proteomes" id="UP000238378">
    <property type="component" value="Unassembled WGS sequence"/>
</dbReference>
<comment type="caution">
    <text evidence="1">The sequence shown here is derived from an EMBL/GenBank/DDBJ whole genome shotgun (WGS) entry which is preliminary data.</text>
</comment>
<dbReference type="EMBL" id="JAVLAQ010000001">
    <property type="protein sequence ID" value="MDT6990198.1"/>
    <property type="molecule type" value="Genomic_DNA"/>
</dbReference>
<dbReference type="SUPFAM" id="SSF51230">
    <property type="entry name" value="Single hybrid motif"/>
    <property type="match status" value="1"/>
</dbReference>
<reference evidence="3 5" key="2">
    <citation type="submission" date="2018-10" db="EMBL/GenBank/DDBJ databases">
        <title>Genome sequences of five Lactobacillus pentosus strains isolated from brines of traditionally fermented spanish-style green table olives and differences between them.</title>
        <authorList>
            <person name="Jimenez Diaz R."/>
        </authorList>
    </citation>
    <scope>NUCLEOTIDE SEQUENCE [LARGE SCALE GENOMIC DNA]</scope>
    <source>
        <strain evidence="3 5">IG10</strain>
    </source>
</reference>
<evidence type="ECO:0000313" key="4">
    <source>
        <dbReference type="Proteomes" id="UP000238378"/>
    </source>
</evidence>
<dbReference type="AlphaFoldDB" id="A0A2S9VUI9"/>
<evidence type="ECO:0000313" key="5">
    <source>
        <dbReference type="Proteomes" id="UP000276249"/>
    </source>
</evidence>
<evidence type="ECO:0000313" key="1">
    <source>
        <dbReference type="EMBL" id="MDT6990198.1"/>
    </source>
</evidence>
<reference evidence="1" key="3">
    <citation type="submission" date="2023-08" db="EMBL/GenBank/DDBJ databases">
        <authorList>
            <person name="Page C.A."/>
            <person name="Perez-Diaz I.M."/>
        </authorList>
    </citation>
    <scope>NUCLEOTIDE SEQUENCE</scope>
    <source>
        <strain evidence="1">7.8.46</strain>
    </source>
</reference>
<dbReference type="InterPro" id="IPR011053">
    <property type="entry name" value="Single_hybrid_motif"/>
</dbReference>
<keyword evidence="4" id="KW-1185">Reference proteome</keyword>